<evidence type="ECO:0000313" key="3">
    <source>
        <dbReference type="Proteomes" id="UP000256709"/>
    </source>
</evidence>
<evidence type="ECO:0000259" key="1">
    <source>
        <dbReference type="Pfam" id="PF22917"/>
    </source>
</evidence>
<dbReference type="Proteomes" id="UP000256709">
    <property type="component" value="Unassembled WGS sequence"/>
</dbReference>
<dbReference type="InterPro" id="IPR036291">
    <property type="entry name" value="NAD(P)-bd_dom_sf"/>
</dbReference>
<sequence length="424" mass="46525">MSYNVECSFTDCPQCSQGLVDNGLLGATQSPDNRREHDALSQCVVQVYISLVRTARIHREVDPTVTDTTTTRRRALVVGATGIAGQSVARQLVELGWNTFGLSRGGVSLTPGVTPVAADLLDPVSLQAAVDDLSPELVIITAWMKKDSEAENIEVNSATVRNILAALEPAGSVRHVALVTGLKHYLGPFDNYATGVMADTPFNEDEPRLSSPNFYYNQEDEVFAAARRMGFTWSVHRAHTVFGYAVGNAMNMVLTLSVYATLCRELGLPFIFPGSATQWNGVTDVTDADLLAEQLIWAGTTPAGENEAFNIANGDVFRWRWMWPRIAELFGVEPVGFEGEPRPLDGRMSGMAEAWAGIAAREGLAETDITRLASWWHTDSDLGRNIEAFTSMNKSRDAGFMNYRTSFDSFADKVARYREARIIP</sequence>
<gene>
    <name evidence="2" type="ORF">B7R21_17040</name>
</gene>
<comment type="caution">
    <text evidence="2">The sequence shown here is derived from an EMBL/GenBank/DDBJ whole genome shotgun (WGS) entry which is preliminary data.</text>
</comment>
<dbReference type="Gene3D" id="3.40.50.720">
    <property type="entry name" value="NAD(P)-binding Rossmann-like Domain"/>
    <property type="match status" value="1"/>
</dbReference>
<dbReference type="EMBL" id="NBXA01000032">
    <property type="protein sequence ID" value="RFA07026.1"/>
    <property type="molecule type" value="Genomic_DNA"/>
</dbReference>
<protein>
    <submittedName>
        <fullName evidence="2">NAD-dependent dehydratase</fullName>
    </submittedName>
</protein>
<dbReference type="CDD" id="cd08948">
    <property type="entry name" value="5beta-POR_like_SDR_a"/>
    <property type="match status" value="1"/>
</dbReference>
<dbReference type="Pfam" id="PF22917">
    <property type="entry name" value="PRISE"/>
    <property type="match status" value="1"/>
</dbReference>
<reference evidence="2 3" key="1">
    <citation type="submission" date="2017-04" db="EMBL/GenBank/DDBJ databases">
        <title>Comparative genome analysis of Subtercola boreus.</title>
        <authorList>
            <person name="Cho Y.-J."/>
            <person name="Cho A."/>
            <person name="Kim O.-S."/>
            <person name="Lee J.-I."/>
        </authorList>
    </citation>
    <scope>NUCLEOTIDE SEQUENCE [LARGE SCALE GENOMIC DNA]</scope>
    <source>
        <strain evidence="2 3">P27444</strain>
    </source>
</reference>
<dbReference type="PANTHER" id="PTHR32487:SF0">
    <property type="entry name" value="3-OXO-DELTA(4,5)-STEROID 5-BETA-REDUCTASE"/>
    <property type="match status" value="1"/>
</dbReference>
<dbReference type="InterPro" id="IPR055222">
    <property type="entry name" value="PRISE-like_Rossmann-fold"/>
</dbReference>
<feature type="domain" description="PRISE-like Rossmann-fold" evidence="1">
    <location>
        <begin position="142"/>
        <end position="371"/>
    </location>
</feature>
<dbReference type="AlphaFoldDB" id="A0A3E0VAY8"/>
<name>A0A3E0VAY8_9MICO</name>
<proteinExistence type="predicted"/>
<accession>A0A3E0VAY8</accession>
<evidence type="ECO:0000313" key="2">
    <source>
        <dbReference type="EMBL" id="RFA07026.1"/>
    </source>
</evidence>
<dbReference type="SUPFAM" id="SSF51735">
    <property type="entry name" value="NAD(P)-binding Rossmann-fold domains"/>
    <property type="match status" value="1"/>
</dbReference>
<organism evidence="2 3">
    <name type="scientific">Subtercola boreus</name>
    <dbReference type="NCBI Taxonomy" id="120213"/>
    <lineage>
        <taxon>Bacteria</taxon>
        <taxon>Bacillati</taxon>
        <taxon>Actinomycetota</taxon>
        <taxon>Actinomycetes</taxon>
        <taxon>Micrococcales</taxon>
        <taxon>Microbacteriaceae</taxon>
        <taxon>Subtercola</taxon>
    </lineage>
</organism>
<dbReference type="PANTHER" id="PTHR32487">
    <property type="entry name" value="3-OXO-DELTA(4,5)-STEROID 5-BETA-REDUCTASE"/>
    <property type="match status" value="1"/>
</dbReference>
<dbReference type="OrthoDB" id="4392084at2"/>